<dbReference type="GO" id="GO:0009432">
    <property type="term" value="P:SOS response"/>
    <property type="evidence" value="ECO:0007669"/>
    <property type="project" value="TreeGrafter"/>
</dbReference>
<keyword evidence="4" id="KW-0547">Nucleotide-binding</keyword>
<dbReference type="CDD" id="cd03241">
    <property type="entry name" value="ABC_RecN"/>
    <property type="match status" value="2"/>
</dbReference>
<protein>
    <recommendedName>
        <fullName evidence="3 9">DNA repair protein RecN</fullName>
    </recommendedName>
    <alternativeName>
        <fullName evidence="8 9">Recombination protein N</fullName>
    </alternativeName>
</protein>
<keyword evidence="5 9" id="KW-0227">DNA damage</keyword>
<dbReference type="NCBIfam" id="NF008121">
    <property type="entry name" value="PRK10869.1"/>
    <property type="match status" value="1"/>
</dbReference>
<dbReference type="FunFam" id="3.40.50.300:FF:000356">
    <property type="entry name" value="DNA repair protein RecN"/>
    <property type="match status" value="1"/>
</dbReference>
<dbReference type="InterPro" id="IPR004604">
    <property type="entry name" value="DNA_recomb/repair_RecN"/>
</dbReference>
<keyword evidence="6" id="KW-0067">ATP-binding</keyword>
<comment type="function">
    <text evidence="1 9">May be involved in recombinational repair of damaged DNA.</text>
</comment>
<dbReference type="FunFam" id="3.40.50.300:FF:000319">
    <property type="entry name" value="DNA repair protein RecN"/>
    <property type="match status" value="1"/>
</dbReference>
<dbReference type="PIRSF" id="PIRSF003128">
    <property type="entry name" value="RecN"/>
    <property type="match status" value="1"/>
</dbReference>
<sequence length="567" mass="65404">MLTELAIQQFAIIEKLHIEFSTGFHVLTGETGAGKSILIDALALVMGGRASTDYIRHGASKAIIEAVFELPTHHVVWSRMKEWGWEEEEDLLIIRREITVQGKSICRVNGKTVTVTMLREIGSRLLDICGQHEHQSLLHMDEQLELVDQFAGQSILEIREQYQECFHQYRQVCQELEQLMFDNEELARRLDLYQYQIQEIDQAQLMDQDWEQLEREQSRLAHMEKLMSSASLAYERLMGEGQGLDQLRQALVQLDEMATVDDSVGSLYDMISSSFYQLEEVARMVGDYREQLEFDPERYHHIEERLHYLHQLRRKYGQEIEEIIDYRNKIAADLEKLEHRDDRVEELKRKQVECEEALADFAGRLTALRKKAASELESRIENELTALQMSSTVFHIAFLPQTMRKDRFKESGQDEVVFQISPNPGEPLRSLAKIASGGELSRIMLALKSVFSNRGNLEILVFDEIDTGVSGRAAQAIAERMARLAHDYQIFAVTHLPQVACMADHHYRIFKETDGTLTRTFVQPVIRVERIRELARMLGGAEVTSTTMKHAEEMLALANRVKDRYTS</sequence>
<dbReference type="EMBL" id="FQVL01000001">
    <property type="protein sequence ID" value="SHE45365.1"/>
    <property type="molecule type" value="Genomic_DNA"/>
</dbReference>
<evidence type="ECO:0000259" key="10">
    <source>
        <dbReference type="Pfam" id="PF02463"/>
    </source>
</evidence>
<dbReference type="Proteomes" id="UP000184476">
    <property type="component" value="Unassembled WGS sequence"/>
</dbReference>
<comment type="similarity">
    <text evidence="2 9">Belongs to the RecN family.</text>
</comment>
<evidence type="ECO:0000256" key="5">
    <source>
        <dbReference type="ARBA" id="ARBA00022763"/>
    </source>
</evidence>
<evidence type="ECO:0000256" key="1">
    <source>
        <dbReference type="ARBA" id="ARBA00003618"/>
    </source>
</evidence>
<proteinExistence type="inferred from homology"/>
<evidence type="ECO:0000256" key="7">
    <source>
        <dbReference type="ARBA" id="ARBA00023204"/>
    </source>
</evidence>
<evidence type="ECO:0000256" key="9">
    <source>
        <dbReference type="PIRNR" id="PIRNR003128"/>
    </source>
</evidence>
<evidence type="ECO:0000256" key="3">
    <source>
        <dbReference type="ARBA" id="ARBA00021315"/>
    </source>
</evidence>
<dbReference type="RefSeq" id="WP_073151501.1">
    <property type="nucleotide sequence ID" value="NZ_FQVL01000001.1"/>
</dbReference>
<dbReference type="NCBIfam" id="TIGR00634">
    <property type="entry name" value="recN"/>
    <property type="match status" value="1"/>
</dbReference>
<evidence type="ECO:0000313" key="12">
    <source>
        <dbReference type="Proteomes" id="UP000184476"/>
    </source>
</evidence>
<dbReference type="AlphaFoldDB" id="A0A1M4TLT1"/>
<dbReference type="PANTHER" id="PTHR11059">
    <property type="entry name" value="DNA REPAIR PROTEIN RECN"/>
    <property type="match status" value="1"/>
</dbReference>
<evidence type="ECO:0000313" key="11">
    <source>
        <dbReference type="EMBL" id="SHE45365.1"/>
    </source>
</evidence>
<evidence type="ECO:0000256" key="2">
    <source>
        <dbReference type="ARBA" id="ARBA00009441"/>
    </source>
</evidence>
<dbReference type="Pfam" id="PF02463">
    <property type="entry name" value="SMC_N"/>
    <property type="match status" value="1"/>
</dbReference>
<dbReference type="InterPro" id="IPR027417">
    <property type="entry name" value="P-loop_NTPase"/>
</dbReference>
<gene>
    <name evidence="11" type="ORF">SAMN05444392_101527</name>
</gene>
<name>A0A1M4TLT1_9BACL</name>
<feature type="domain" description="RecF/RecN/SMC N-terminal" evidence="10">
    <location>
        <begin position="1"/>
        <end position="516"/>
    </location>
</feature>
<dbReference type="GO" id="GO:0005524">
    <property type="term" value="F:ATP binding"/>
    <property type="evidence" value="ECO:0007669"/>
    <property type="project" value="UniProtKB-KW"/>
</dbReference>
<dbReference type="PANTHER" id="PTHR11059:SF0">
    <property type="entry name" value="DNA REPAIR PROTEIN RECN"/>
    <property type="match status" value="1"/>
</dbReference>
<dbReference type="OrthoDB" id="9806954at2"/>
<dbReference type="Gene3D" id="3.40.50.300">
    <property type="entry name" value="P-loop containing nucleotide triphosphate hydrolases"/>
    <property type="match status" value="2"/>
</dbReference>
<dbReference type="SUPFAM" id="SSF52540">
    <property type="entry name" value="P-loop containing nucleoside triphosphate hydrolases"/>
    <property type="match status" value="1"/>
</dbReference>
<dbReference type="STRING" id="112248.SAMN05444392_101527"/>
<evidence type="ECO:0000256" key="4">
    <source>
        <dbReference type="ARBA" id="ARBA00022741"/>
    </source>
</evidence>
<evidence type="ECO:0000256" key="6">
    <source>
        <dbReference type="ARBA" id="ARBA00022840"/>
    </source>
</evidence>
<dbReference type="GO" id="GO:0006281">
    <property type="term" value="P:DNA repair"/>
    <property type="evidence" value="ECO:0007669"/>
    <property type="project" value="UniProtKB-KW"/>
</dbReference>
<dbReference type="GO" id="GO:0006310">
    <property type="term" value="P:DNA recombination"/>
    <property type="evidence" value="ECO:0007669"/>
    <property type="project" value="InterPro"/>
</dbReference>
<dbReference type="InterPro" id="IPR003395">
    <property type="entry name" value="RecF/RecN/SMC_N"/>
</dbReference>
<evidence type="ECO:0000256" key="8">
    <source>
        <dbReference type="ARBA" id="ARBA00033408"/>
    </source>
</evidence>
<dbReference type="GO" id="GO:0043590">
    <property type="term" value="C:bacterial nucleoid"/>
    <property type="evidence" value="ECO:0007669"/>
    <property type="project" value="TreeGrafter"/>
</dbReference>
<accession>A0A1M4TLT1</accession>
<keyword evidence="7 9" id="KW-0234">DNA repair</keyword>
<keyword evidence="12" id="KW-1185">Reference proteome</keyword>
<organism evidence="11 12">
    <name type="scientific">Seinonella peptonophila</name>
    <dbReference type="NCBI Taxonomy" id="112248"/>
    <lineage>
        <taxon>Bacteria</taxon>
        <taxon>Bacillati</taxon>
        <taxon>Bacillota</taxon>
        <taxon>Bacilli</taxon>
        <taxon>Bacillales</taxon>
        <taxon>Thermoactinomycetaceae</taxon>
        <taxon>Seinonella</taxon>
    </lineage>
</organism>
<reference evidence="11 12" key="1">
    <citation type="submission" date="2016-11" db="EMBL/GenBank/DDBJ databases">
        <authorList>
            <person name="Jaros S."/>
            <person name="Januszkiewicz K."/>
            <person name="Wedrychowicz H."/>
        </authorList>
    </citation>
    <scope>NUCLEOTIDE SEQUENCE [LARGE SCALE GENOMIC DNA]</scope>
    <source>
        <strain evidence="11 12">DSM 44666</strain>
    </source>
</reference>